<dbReference type="EMBL" id="JAKCXM010000202">
    <property type="protein sequence ID" value="KAJ0398858.1"/>
    <property type="molecule type" value="Genomic_DNA"/>
</dbReference>
<evidence type="ECO:0000256" key="6">
    <source>
        <dbReference type="ARBA" id="ARBA00023180"/>
    </source>
</evidence>
<keyword evidence="4" id="KW-0677">Repeat</keyword>
<evidence type="ECO:0000313" key="9">
    <source>
        <dbReference type="EMBL" id="KAJ0398858.1"/>
    </source>
</evidence>
<dbReference type="Pfam" id="PF07714">
    <property type="entry name" value="PK_Tyr_Ser-Thr"/>
    <property type="match status" value="1"/>
</dbReference>
<evidence type="ECO:0000256" key="2">
    <source>
        <dbReference type="ARBA" id="ARBA00022614"/>
    </source>
</evidence>
<dbReference type="PROSITE" id="PS51450">
    <property type="entry name" value="LRR"/>
    <property type="match status" value="1"/>
</dbReference>
<dbReference type="InterPro" id="IPR001611">
    <property type="entry name" value="Leu-rich_rpt"/>
</dbReference>
<evidence type="ECO:0000313" key="10">
    <source>
        <dbReference type="Proteomes" id="UP001209570"/>
    </source>
</evidence>
<proteinExistence type="predicted"/>
<name>A0AAD5LI22_PYTIN</name>
<dbReference type="InterPro" id="IPR001245">
    <property type="entry name" value="Ser-Thr/Tyr_kinase_cat_dom"/>
</dbReference>
<feature type="domain" description="Protein kinase" evidence="8">
    <location>
        <begin position="405"/>
        <end position="679"/>
    </location>
</feature>
<dbReference type="InterPro" id="IPR011009">
    <property type="entry name" value="Kinase-like_dom_sf"/>
</dbReference>
<evidence type="ECO:0000256" key="7">
    <source>
        <dbReference type="SAM" id="Phobius"/>
    </source>
</evidence>
<evidence type="ECO:0000256" key="3">
    <source>
        <dbReference type="ARBA" id="ARBA00022729"/>
    </source>
</evidence>
<keyword evidence="5 7" id="KW-0472">Membrane</keyword>
<keyword evidence="10" id="KW-1185">Reference proteome</keyword>
<feature type="transmembrane region" description="Helical" evidence="7">
    <location>
        <begin position="328"/>
        <end position="350"/>
    </location>
</feature>
<dbReference type="SUPFAM" id="SSF52058">
    <property type="entry name" value="L domain-like"/>
    <property type="match status" value="1"/>
</dbReference>
<evidence type="ECO:0000259" key="8">
    <source>
        <dbReference type="PROSITE" id="PS50011"/>
    </source>
</evidence>
<dbReference type="InterPro" id="IPR032675">
    <property type="entry name" value="LRR_dom_sf"/>
</dbReference>
<keyword evidence="7" id="KW-0812">Transmembrane</keyword>
<dbReference type="GO" id="GO:0005524">
    <property type="term" value="F:ATP binding"/>
    <property type="evidence" value="ECO:0007669"/>
    <property type="project" value="InterPro"/>
</dbReference>
<dbReference type="Gene3D" id="3.80.10.10">
    <property type="entry name" value="Ribonuclease Inhibitor"/>
    <property type="match status" value="1"/>
</dbReference>
<comment type="subcellular location">
    <subcellularLocation>
        <location evidence="1">Membrane</location>
    </subcellularLocation>
</comment>
<keyword evidence="7" id="KW-1133">Transmembrane helix</keyword>
<dbReference type="Gene3D" id="1.10.510.10">
    <property type="entry name" value="Transferase(Phosphotransferase) domain 1"/>
    <property type="match status" value="1"/>
</dbReference>
<dbReference type="PANTHER" id="PTHR45974:SF237">
    <property type="entry name" value="PROTEIN KINASE DOMAIN-CONTAINING PROTEIN"/>
    <property type="match status" value="1"/>
</dbReference>
<dbReference type="GO" id="GO:0004672">
    <property type="term" value="F:protein kinase activity"/>
    <property type="evidence" value="ECO:0007669"/>
    <property type="project" value="InterPro"/>
</dbReference>
<comment type="caution">
    <text evidence="9">The sequence shown here is derived from an EMBL/GenBank/DDBJ whole genome shotgun (WGS) entry which is preliminary data.</text>
</comment>
<dbReference type="PROSITE" id="PS50011">
    <property type="entry name" value="PROTEIN_KINASE_DOM"/>
    <property type="match status" value="1"/>
</dbReference>
<evidence type="ECO:0000256" key="5">
    <source>
        <dbReference type="ARBA" id="ARBA00023136"/>
    </source>
</evidence>
<keyword evidence="3" id="KW-0732">Signal</keyword>
<protein>
    <recommendedName>
        <fullName evidence="8">Protein kinase domain-containing protein</fullName>
    </recommendedName>
</protein>
<dbReference type="Proteomes" id="UP001209570">
    <property type="component" value="Unassembled WGS sequence"/>
</dbReference>
<dbReference type="PANTHER" id="PTHR45974">
    <property type="entry name" value="RECEPTOR-LIKE PROTEIN 55"/>
    <property type="match status" value="1"/>
</dbReference>
<dbReference type="GO" id="GO:0016020">
    <property type="term" value="C:membrane"/>
    <property type="evidence" value="ECO:0007669"/>
    <property type="project" value="UniProtKB-SubCell"/>
</dbReference>
<dbReference type="SUPFAM" id="SSF56112">
    <property type="entry name" value="Protein kinase-like (PK-like)"/>
    <property type="match status" value="1"/>
</dbReference>
<sequence length="690" mass="75772">MAESLRVAVDVTPPTRLDAGVQHLNCSSVVTLTTYCFNASDVRPSYSDPDWRPCVGSASDGTCPRGPWGWGKPTTGSPRHINASALGIERVVLLPRPSLEVLNLRYNRLATLQNLQRDAVMGFRELDLSWNLFSSFEAIQVFEFLERLVARNASLSELYTAHAGRLLTVIAPNNRLSSFASVSFPNKLRTLDLSFNAFIDWSSFTPPRALRILNASHNGATQFPSGMWSVNDKLEVVDFSNNALTSVVNITWPKSLTNIDLRRNPIETIEIRESDVPTFERLAGFHVDPDVVIKCRSKGAIAKRLGSGVTVCVVADSRFEPPSSDSRAWVVAAVLSSIVAVLALAALLWFMKRRQRQRARLTGGPTRSGSSSSSAVPIRDSLRPLFDEIHADPTLAAFLLTADDWAMVRLVTKGPFCKVSLVRVGDKDVAMKKLRRNVALRDDAAVARFVRELQANATLEHRKLVRFIGFSWSTQLDLAVFCEFMPAGSLDAALRQRRATSSALVDALRWQPSPDASTVSKLDIALDVAEALLYLHSYEPPVVHGHIRARNVLLTESWTAKLGSVGMPFDREHAQEQGLVPWLAPEVLRGDAVELDAATDVYAFGVFLAELDSGDTPFTAKGALAASLAQEIVSGLKTTTSLFRGDCPAEILAIARACSDADAEKRPTAMKLYYDLSQLRRTWREGLGAE</sequence>
<keyword evidence="6" id="KW-0325">Glycoprotein</keyword>
<keyword evidence="2" id="KW-0433">Leucine-rich repeat</keyword>
<dbReference type="AlphaFoldDB" id="A0AAD5LI22"/>
<accession>A0AAD5LI22</accession>
<dbReference type="InterPro" id="IPR000719">
    <property type="entry name" value="Prot_kinase_dom"/>
</dbReference>
<reference evidence="9" key="1">
    <citation type="submission" date="2021-12" db="EMBL/GenBank/DDBJ databases">
        <title>Prjna785345.</title>
        <authorList>
            <person name="Rujirawat T."/>
            <person name="Krajaejun T."/>
        </authorList>
    </citation>
    <scope>NUCLEOTIDE SEQUENCE</scope>
    <source>
        <strain evidence="9">Pi057C3</strain>
    </source>
</reference>
<organism evidence="9 10">
    <name type="scientific">Pythium insidiosum</name>
    <name type="common">Pythiosis disease agent</name>
    <dbReference type="NCBI Taxonomy" id="114742"/>
    <lineage>
        <taxon>Eukaryota</taxon>
        <taxon>Sar</taxon>
        <taxon>Stramenopiles</taxon>
        <taxon>Oomycota</taxon>
        <taxon>Peronosporomycetes</taxon>
        <taxon>Pythiales</taxon>
        <taxon>Pythiaceae</taxon>
        <taxon>Pythium</taxon>
    </lineage>
</organism>
<evidence type="ECO:0000256" key="4">
    <source>
        <dbReference type="ARBA" id="ARBA00022737"/>
    </source>
</evidence>
<gene>
    <name evidence="9" type="ORF">P43SY_010149</name>
</gene>
<evidence type="ECO:0000256" key="1">
    <source>
        <dbReference type="ARBA" id="ARBA00004370"/>
    </source>
</evidence>